<comment type="caution">
    <text evidence="2">The sequence shown here is derived from an EMBL/GenBank/DDBJ whole genome shotgun (WGS) entry which is preliminary data.</text>
</comment>
<dbReference type="InterPro" id="IPR001810">
    <property type="entry name" value="F-box_dom"/>
</dbReference>
<dbReference type="Pfam" id="PF00646">
    <property type="entry name" value="F-box"/>
    <property type="match status" value="2"/>
</dbReference>
<accession>A0A834SZX3</accession>
<dbReference type="PANTHER" id="PTHR31672:SF13">
    <property type="entry name" value="F-BOX PROTEIN CPR30-LIKE"/>
    <property type="match status" value="1"/>
</dbReference>
<dbReference type="AlphaFoldDB" id="A0A834SZX3"/>
<keyword evidence="3" id="KW-1185">Reference proteome</keyword>
<dbReference type="SMART" id="SM00256">
    <property type="entry name" value="FBOX"/>
    <property type="match status" value="2"/>
</dbReference>
<evidence type="ECO:0000313" key="2">
    <source>
        <dbReference type="EMBL" id="KAF7811995.1"/>
    </source>
</evidence>
<gene>
    <name evidence="2" type="ORF">G2W53_032971</name>
</gene>
<organism evidence="2 3">
    <name type="scientific">Senna tora</name>
    <dbReference type="NCBI Taxonomy" id="362788"/>
    <lineage>
        <taxon>Eukaryota</taxon>
        <taxon>Viridiplantae</taxon>
        <taxon>Streptophyta</taxon>
        <taxon>Embryophyta</taxon>
        <taxon>Tracheophyta</taxon>
        <taxon>Spermatophyta</taxon>
        <taxon>Magnoliopsida</taxon>
        <taxon>eudicotyledons</taxon>
        <taxon>Gunneridae</taxon>
        <taxon>Pentapetalae</taxon>
        <taxon>rosids</taxon>
        <taxon>fabids</taxon>
        <taxon>Fabales</taxon>
        <taxon>Fabaceae</taxon>
        <taxon>Caesalpinioideae</taxon>
        <taxon>Cassia clade</taxon>
        <taxon>Senna</taxon>
    </lineage>
</organism>
<feature type="domain" description="F-box" evidence="1">
    <location>
        <begin position="5"/>
        <end position="51"/>
    </location>
</feature>
<protein>
    <submittedName>
        <fullName evidence="2">F-box/kelch-repeat protein</fullName>
    </submittedName>
</protein>
<dbReference type="Proteomes" id="UP000634136">
    <property type="component" value="Unassembled WGS sequence"/>
</dbReference>
<evidence type="ECO:0000259" key="1">
    <source>
        <dbReference type="PROSITE" id="PS50181"/>
    </source>
</evidence>
<dbReference type="PROSITE" id="PS50181">
    <property type="entry name" value="FBOX"/>
    <property type="match status" value="2"/>
</dbReference>
<feature type="domain" description="F-box" evidence="1">
    <location>
        <begin position="296"/>
        <end position="343"/>
    </location>
</feature>
<dbReference type="InterPro" id="IPR006527">
    <property type="entry name" value="F-box-assoc_dom_typ1"/>
</dbReference>
<dbReference type="SUPFAM" id="SSF81383">
    <property type="entry name" value="F-box domain"/>
    <property type="match status" value="1"/>
</dbReference>
<proteinExistence type="predicted"/>
<reference evidence="2" key="1">
    <citation type="submission" date="2020-09" db="EMBL/GenBank/DDBJ databases">
        <title>Genome-Enabled Discovery of Anthraquinone Biosynthesis in Senna tora.</title>
        <authorList>
            <person name="Kang S.-H."/>
            <person name="Pandey R.P."/>
            <person name="Lee C.-M."/>
            <person name="Sim J.-S."/>
            <person name="Jeong J.-T."/>
            <person name="Choi B.-S."/>
            <person name="Jung M."/>
            <person name="Ginzburg D."/>
            <person name="Zhao K."/>
            <person name="Won S.Y."/>
            <person name="Oh T.-J."/>
            <person name="Yu Y."/>
            <person name="Kim N.-H."/>
            <person name="Lee O.R."/>
            <person name="Lee T.-H."/>
            <person name="Bashyal P."/>
            <person name="Kim T.-S."/>
            <person name="Lee W.-H."/>
            <person name="Kawkins C."/>
            <person name="Kim C.-K."/>
            <person name="Kim J.S."/>
            <person name="Ahn B.O."/>
            <person name="Rhee S.Y."/>
            <person name="Sohng J.K."/>
        </authorList>
    </citation>
    <scope>NUCLEOTIDE SEQUENCE</scope>
    <source>
        <tissue evidence="2">Leaf</tissue>
    </source>
</reference>
<evidence type="ECO:0000313" key="3">
    <source>
        <dbReference type="Proteomes" id="UP000634136"/>
    </source>
</evidence>
<name>A0A834SZX3_9FABA</name>
<dbReference type="EMBL" id="JAAIUW010000010">
    <property type="protein sequence ID" value="KAF7811995.1"/>
    <property type="molecule type" value="Genomic_DNA"/>
</dbReference>
<dbReference type="Pfam" id="PF07734">
    <property type="entry name" value="FBA_1"/>
    <property type="match status" value="1"/>
</dbReference>
<dbReference type="Gene3D" id="1.20.1280.50">
    <property type="match status" value="1"/>
</dbReference>
<dbReference type="InterPro" id="IPR036047">
    <property type="entry name" value="F-box-like_dom_sf"/>
</dbReference>
<dbReference type="InterPro" id="IPR050796">
    <property type="entry name" value="SCF_F-box_component"/>
</dbReference>
<dbReference type="OrthoDB" id="1372290at2759"/>
<sequence>MDNSFSNIVAIPVELVEKIMNLLGPEDIPKLPYVSKDFYMTCKRSFFIDEHSSRSRLNYMKQMLFCVPVHQQVALPFFWQVDPFLVDEQIPQIFSRLPTFFAHDVVSLIGVDEGVLCFCNNVDQANQCFYLWNPVTHQSVKVVFPYSCVSGVFIRCGFGFDRNNGEFIIVAMRHSSPEETTTFVSIFRSYSRTWSDVPPLEYGSSLLFDKSMHIKGFIYWLSSNKDISHGDSHIVIAYDITASSWSFLKVSFTVCASEWEFINLRGKLGIATWRNVSDMEKSYVIWLCMDNLDVGLPDDIMIEIFVRLNASELINLKLVCRQWLSTLKSPFFIRLHFRYWKDKDYGYFITSKIGSIPTMRNSVIHLPSNQDGVESLCELSLHPILNQVTDLRVIGIHHGKFIYSFGYVDDPSTRFDILNYISPKASIPVQYGDFLGMVCAYSLVHGDFTYSTWSLDELKSRDVKWVLHMHDLHNGLDQRYVGFVDNQLVLQFFFGFAS</sequence>
<dbReference type="PANTHER" id="PTHR31672">
    <property type="entry name" value="BNACNNG10540D PROTEIN"/>
    <property type="match status" value="1"/>
</dbReference>